<evidence type="ECO:0000313" key="4">
    <source>
        <dbReference type="Proteomes" id="UP000659496"/>
    </source>
</evidence>
<keyword evidence="1 2" id="KW-0732">Signal</keyword>
<dbReference type="EMBL" id="JACSQY010000008">
    <property type="protein sequence ID" value="MBD7908849.1"/>
    <property type="molecule type" value="Genomic_DNA"/>
</dbReference>
<dbReference type="RefSeq" id="WP_191690412.1">
    <property type="nucleotide sequence ID" value="NZ_JACSQY010000008.1"/>
</dbReference>
<dbReference type="Proteomes" id="UP000659496">
    <property type="component" value="Unassembled WGS sequence"/>
</dbReference>
<keyword evidence="4" id="KW-1185">Reference proteome</keyword>
<protein>
    <submittedName>
        <fullName evidence="3">Lipoprotein</fullName>
    </submittedName>
</protein>
<name>A0ABR8PL25_9BACL</name>
<evidence type="ECO:0000256" key="2">
    <source>
        <dbReference type="SAM" id="SignalP"/>
    </source>
</evidence>
<feature type="chain" id="PRO_5046775932" evidence="2">
    <location>
        <begin position="22"/>
        <end position="123"/>
    </location>
</feature>
<sequence length="123" mass="13516">MKRLVVGLLLVLVLAGCSASASSLKEMKIAPKNVEAVMDSSVPIQYISMDKTVSYLIYHSAGDVEADTEIQDNVLLVKLDVTNENGGERKPHIYKLTSDSKHDSIDFRVNGESQPISLYTMDD</sequence>
<evidence type="ECO:0000313" key="3">
    <source>
        <dbReference type="EMBL" id="MBD7908849.1"/>
    </source>
</evidence>
<keyword evidence="3" id="KW-0449">Lipoprotein</keyword>
<dbReference type="Pfam" id="PF08139">
    <property type="entry name" value="LPAM_1"/>
    <property type="match status" value="1"/>
</dbReference>
<comment type="caution">
    <text evidence="3">The sequence shown here is derived from an EMBL/GenBank/DDBJ whole genome shotgun (WGS) entry which is preliminary data.</text>
</comment>
<evidence type="ECO:0000256" key="1">
    <source>
        <dbReference type="ARBA" id="ARBA00022729"/>
    </source>
</evidence>
<gene>
    <name evidence="3" type="ORF">H9659_10950</name>
</gene>
<reference evidence="3 4" key="1">
    <citation type="submission" date="2020-08" db="EMBL/GenBank/DDBJ databases">
        <title>A Genomic Blueprint of the Chicken Gut Microbiome.</title>
        <authorList>
            <person name="Gilroy R."/>
            <person name="Ravi A."/>
            <person name="Getino M."/>
            <person name="Pursley I."/>
            <person name="Horton D.L."/>
            <person name="Alikhan N.-F."/>
            <person name="Baker D."/>
            <person name="Gharbi K."/>
            <person name="Hall N."/>
            <person name="Watson M."/>
            <person name="Adriaenssens E.M."/>
            <person name="Foster-Nyarko E."/>
            <person name="Jarju S."/>
            <person name="Secka A."/>
            <person name="Antonio M."/>
            <person name="Oren A."/>
            <person name="Chaudhuri R."/>
            <person name="La Ragione R.M."/>
            <person name="Hildebrand F."/>
            <person name="Pallen M.J."/>
        </authorList>
    </citation>
    <scope>NUCLEOTIDE SEQUENCE [LARGE SCALE GENOMIC DNA]</scope>
    <source>
        <strain evidence="3 4">Sa3CUA8</strain>
    </source>
</reference>
<dbReference type="PROSITE" id="PS51257">
    <property type="entry name" value="PROKAR_LIPOPROTEIN"/>
    <property type="match status" value="1"/>
</dbReference>
<accession>A0ABR8PL25</accession>
<dbReference type="InterPro" id="IPR012640">
    <property type="entry name" value="Membr_lipoprot_lipid_attach_CS"/>
</dbReference>
<proteinExistence type="predicted"/>
<feature type="signal peptide" evidence="2">
    <location>
        <begin position="1"/>
        <end position="21"/>
    </location>
</feature>
<organism evidence="3 4">
    <name type="scientific">Sporosarcina gallistercoris</name>
    <dbReference type="NCBI Taxonomy" id="2762245"/>
    <lineage>
        <taxon>Bacteria</taxon>
        <taxon>Bacillati</taxon>
        <taxon>Bacillota</taxon>
        <taxon>Bacilli</taxon>
        <taxon>Bacillales</taxon>
        <taxon>Caryophanaceae</taxon>
        <taxon>Sporosarcina</taxon>
    </lineage>
</organism>